<dbReference type="Gene3D" id="3.40.630.30">
    <property type="match status" value="1"/>
</dbReference>
<dbReference type="CDD" id="cd04301">
    <property type="entry name" value="NAT_SF"/>
    <property type="match status" value="1"/>
</dbReference>
<gene>
    <name evidence="2" type="ORF">NO357_18480</name>
</gene>
<sequence length="143" mass="16214">MTPCRARLWHVLRLARILWAAVPRRDWRARLGDLVLLARLIRRGQITHVPGRLGPCGFLARDGSRIHALYTHPRARRTGVASRLMAEAQTAAQRLELWTAQDNAAARAFYAAHGFYPVNLSCEGQGNDEGRPDMRLIWKRNAP</sequence>
<dbReference type="PROSITE" id="PS51186">
    <property type="entry name" value="GNAT"/>
    <property type="match status" value="1"/>
</dbReference>
<proteinExistence type="predicted"/>
<protein>
    <submittedName>
        <fullName evidence="2">GNAT family N-acetyltransferase</fullName>
    </submittedName>
</protein>
<dbReference type="InterPro" id="IPR016181">
    <property type="entry name" value="Acyl_CoA_acyltransferase"/>
</dbReference>
<dbReference type="GO" id="GO:0016747">
    <property type="term" value="F:acyltransferase activity, transferring groups other than amino-acyl groups"/>
    <property type="evidence" value="ECO:0007669"/>
    <property type="project" value="InterPro"/>
</dbReference>
<name>A0AAE4B708_9RHOB</name>
<dbReference type="Proteomes" id="UP001226762">
    <property type="component" value="Unassembled WGS sequence"/>
</dbReference>
<evidence type="ECO:0000259" key="1">
    <source>
        <dbReference type="PROSITE" id="PS51186"/>
    </source>
</evidence>
<feature type="domain" description="N-acetyltransferase" evidence="1">
    <location>
        <begin position="1"/>
        <end position="143"/>
    </location>
</feature>
<dbReference type="RefSeq" id="WP_306737196.1">
    <property type="nucleotide sequence ID" value="NZ_JANHAX010000006.1"/>
</dbReference>
<evidence type="ECO:0000313" key="2">
    <source>
        <dbReference type="EMBL" id="MDQ2091894.1"/>
    </source>
</evidence>
<comment type="caution">
    <text evidence="2">The sequence shown here is derived from an EMBL/GenBank/DDBJ whole genome shotgun (WGS) entry which is preliminary data.</text>
</comment>
<reference evidence="2" key="2">
    <citation type="submission" date="2023-02" db="EMBL/GenBank/DDBJ databases">
        <title>'Rhodoalgimonas zhirmunskyi' gen. nov., isolated from a red alga.</title>
        <authorList>
            <person name="Nedashkovskaya O.I."/>
            <person name="Otstavnykh N.Y."/>
            <person name="Bystritskaya E.P."/>
            <person name="Balabanova L.A."/>
            <person name="Isaeva M.P."/>
        </authorList>
    </citation>
    <scope>NUCLEOTIDE SEQUENCE</scope>
    <source>
        <strain evidence="2">KCTC 52189</strain>
    </source>
</reference>
<reference evidence="2" key="1">
    <citation type="submission" date="2022-07" db="EMBL/GenBank/DDBJ databases">
        <authorList>
            <person name="Otstavnykh N."/>
            <person name="Isaeva M."/>
            <person name="Bystritskaya E."/>
        </authorList>
    </citation>
    <scope>NUCLEOTIDE SEQUENCE</scope>
    <source>
        <strain evidence="2">KCTC 52189</strain>
    </source>
</reference>
<dbReference type="InterPro" id="IPR000182">
    <property type="entry name" value="GNAT_dom"/>
</dbReference>
<dbReference type="EMBL" id="JANHAX010000006">
    <property type="protein sequence ID" value="MDQ2091894.1"/>
    <property type="molecule type" value="Genomic_DNA"/>
</dbReference>
<keyword evidence="3" id="KW-1185">Reference proteome</keyword>
<dbReference type="Pfam" id="PF13508">
    <property type="entry name" value="Acetyltransf_7"/>
    <property type="match status" value="1"/>
</dbReference>
<evidence type="ECO:0000313" key="3">
    <source>
        <dbReference type="Proteomes" id="UP001226762"/>
    </source>
</evidence>
<dbReference type="SUPFAM" id="SSF55729">
    <property type="entry name" value="Acyl-CoA N-acyltransferases (Nat)"/>
    <property type="match status" value="1"/>
</dbReference>
<dbReference type="AlphaFoldDB" id="A0AAE4B708"/>
<accession>A0AAE4B708</accession>
<organism evidence="2 3">
    <name type="scientific">Marimonas arenosa</name>
    <dbReference type="NCBI Taxonomy" id="1795305"/>
    <lineage>
        <taxon>Bacteria</taxon>
        <taxon>Pseudomonadati</taxon>
        <taxon>Pseudomonadota</taxon>
        <taxon>Alphaproteobacteria</taxon>
        <taxon>Rhodobacterales</taxon>
        <taxon>Paracoccaceae</taxon>
        <taxon>Marimonas</taxon>
    </lineage>
</organism>